<dbReference type="FunFam" id="1.10.238.10:FF:000392">
    <property type="entry name" value="Uncharacterized protein"/>
    <property type="match status" value="1"/>
</dbReference>
<keyword evidence="17" id="KW-1043">Host membrane</keyword>
<dbReference type="GO" id="GO:0005886">
    <property type="term" value="C:plasma membrane"/>
    <property type="evidence" value="ECO:0007669"/>
    <property type="project" value="UniProtKB-SubCell"/>
</dbReference>
<protein>
    <recommendedName>
        <fullName evidence="26">Calcium-dependent protein kinase 1</fullName>
        <ecNumber evidence="5">2.7.11.1</ecNumber>
    </recommendedName>
</protein>
<dbReference type="GO" id="GO:0005509">
    <property type="term" value="F:calcium ion binding"/>
    <property type="evidence" value="ECO:0007669"/>
    <property type="project" value="InterPro"/>
</dbReference>
<dbReference type="GO" id="GO:0035556">
    <property type="term" value="P:intracellular signal transduction"/>
    <property type="evidence" value="ECO:0000318"/>
    <property type="project" value="GO_Central"/>
</dbReference>
<keyword evidence="14" id="KW-0106">Calcium</keyword>
<dbReference type="Pfam" id="PF00069">
    <property type="entry name" value="Pkinase"/>
    <property type="match status" value="1"/>
</dbReference>
<dbReference type="PROSITE" id="PS00108">
    <property type="entry name" value="PROTEIN_KINASE_ST"/>
    <property type="match status" value="1"/>
</dbReference>
<proteinExistence type="inferred from homology"/>
<dbReference type="PROSITE" id="PS00018">
    <property type="entry name" value="EF_HAND_1"/>
    <property type="match status" value="3"/>
</dbReference>
<comment type="subcellular location">
    <subcellularLocation>
        <location evidence="3">Cell membrane</location>
        <topology evidence="3">Lipid-anchor</topology>
        <orientation evidence="3">Cytoplasmic side</orientation>
    </subcellularLocation>
    <subcellularLocation>
        <location evidence="2">Cell projection</location>
        <location evidence="2">Cilium</location>
        <location evidence="2">Flagellum</location>
    </subcellularLocation>
    <subcellularLocation>
        <location evidence="4">Host cell membrane</location>
        <topology evidence="4">Lipid-anchor</topology>
    </subcellularLocation>
    <subcellularLocation>
        <location evidence="25">Parasitophorous vacuole membrane</location>
        <topology evidence="25">Lipid-anchor</topology>
    </subcellularLocation>
</comment>
<keyword evidence="21" id="KW-0449">Lipoprotein</keyword>
<evidence type="ECO:0000256" key="24">
    <source>
        <dbReference type="ARBA" id="ARBA00048679"/>
    </source>
</evidence>
<evidence type="ECO:0000256" key="16">
    <source>
        <dbReference type="ARBA" id="ARBA00022846"/>
    </source>
</evidence>
<dbReference type="PROSITE" id="PS00107">
    <property type="entry name" value="PROTEIN_KINASE_ATP"/>
    <property type="match status" value="1"/>
</dbReference>
<dbReference type="GO" id="GO:0005634">
    <property type="term" value="C:nucleus"/>
    <property type="evidence" value="ECO:0000318"/>
    <property type="project" value="GO_Central"/>
</dbReference>
<gene>
    <name evidence="30" type="ORF">GSPATT00026608001</name>
</gene>
<evidence type="ECO:0000256" key="21">
    <source>
        <dbReference type="ARBA" id="ARBA00023288"/>
    </source>
</evidence>
<comment type="catalytic activity">
    <reaction evidence="23">
        <text>L-threonyl-[protein] + ATP = O-phospho-L-threonyl-[protein] + ADP + H(+)</text>
        <dbReference type="Rhea" id="RHEA:46608"/>
        <dbReference type="Rhea" id="RHEA-COMP:11060"/>
        <dbReference type="Rhea" id="RHEA-COMP:11605"/>
        <dbReference type="ChEBI" id="CHEBI:15378"/>
        <dbReference type="ChEBI" id="CHEBI:30013"/>
        <dbReference type="ChEBI" id="CHEBI:30616"/>
        <dbReference type="ChEBI" id="CHEBI:61977"/>
        <dbReference type="ChEBI" id="CHEBI:456216"/>
        <dbReference type="EC" id="2.7.11.1"/>
    </reaction>
</comment>
<dbReference type="InterPro" id="IPR011009">
    <property type="entry name" value="Kinase-like_dom_sf"/>
</dbReference>
<evidence type="ECO:0000256" key="14">
    <source>
        <dbReference type="ARBA" id="ARBA00022837"/>
    </source>
</evidence>
<evidence type="ECO:0000256" key="6">
    <source>
        <dbReference type="ARBA" id="ARBA00022475"/>
    </source>
</evidence>
<dbReference type="InterPro" id="IPR000719">
    <property type="entry name" value="Prot_kinase_dom"/>
</dbReference>
<evidence type="ECO:0000256" key="23">
    <source>
        <dbReference type="ARBA" id="ARBA00047899"/>
    </source>
</evidence>
<dbReference type="GO" id="GO:0009931">
    <property type="term" value="F:calcium-dependent protein serine/threonine kinase activity"/>
    <property type="evidence" value="ECO:0000318"/>
    <property type="project" value="GO_Central"/>
</dbReference>
<evidence type="ECO:0000256" key="3">
    <source>
        <dbReference type="ARBA" id="ARBA00004342"/>
    </source>
</evidence>
<accession>A0EG44</accession>
<evidence type="ECO:0000256" key="5">
    <source>
        <dbReference type="ARBA" id="ARBA00012513"/>
    </source>
</evidence>
<name>A0EG44_PARTE</name>
<dbReference type="Gene3D" id="1.10.510.10">
    <property type="entry name" value="Transferase(Phosphotransferase) domain 1"/>
    <property type="match status" value="1"/>
</dbReference>
<keyword evidence="10" id="KW-0519">Myristate</keyword>
<keyword evidence="13" id="KW-0418">Kinase</keyword>
<evidence type="ECO:0000256" key="25">
    <source>
        <dbReference type="ARBA" id="ARBA00060437"/>
    </source>
</evidence>
<evidence type="ECO:0000256" key="22">
    <source>
        <dbReference type="ARBA" id="ARBA00024334"/>
    </source>
</evidence>
<keyword evidence="12 27" id="KW-0547">Nucleotide-binding</keyword>
<dbReference type="Gene3D" id="1.10.238.10">
    <property type="entry name" value="EF-hand"/>
    <property type="match status" value="2"/>
</dbReference>
<evidence type="ECO:0000313" key="31">
    <source>
        <dbReference type="Proteomes" id="UP000000600"/>
    </source>
</evidence>
<dbReference type="CDD" id="cd05117">
    <property type="entry name" value="STKc_CAMK"/>
    <property type="match status" value="1"/>
</dbReference>
<evidence type="ECO:0000256" key="19">
    <source>
        <dbReference type="ARBA" id="ARBA00023139"/>
    </source>
</evidence>
<dbReference type="GO" id="GO:0005516">
    <property type="term" value="F:calmodulin binding"/>
    <property type="evidence" value="ECO:0000318"/>
    <property type="project" value="GO_Central"/>
</dbReference>
<evidence type="ECO:0000256" key="27">
    <source>
        <dbReference type="PROSITE-ProRule" id="PRU10141"/>
    </source>
</evidence>
<feature type="binding site" evidence="27">
    <location>
        <position position="92"/>
    </location>
    <ligand>
        <name>ATP</name>
        <dbReference type="ChEBI" id="CHEBI:30616"/>
    </ligand>
</feature>
<feature type="domain" description="EF-hand" evidence="29">
    <location>
        <begin position="443"/>
        <end position="478"/>
    </location>
</feature>
<dbReference type="InParanoid" id="A0EG44"/>
<dbReference type="GeneID" id="5047443"/>
<reference evidence="30 31" key="1">
    <citation type="journal article" date="2006" name="Nature">
        <title>Global trends of whole-genome duplications revealed by the ciliate Paramecium tetraurelia.</title>
        <authorList>
            <consortium name="Genoscope"/>
            <person name="Aury J.-M."/>
            <person name="Jaillon O."/>
            <person name="Duret L."/>
            <person name="Noel B."/>
            <person name="Jubin C."/>
            <person name="Porcel B.M."/>
            <person name="Segurens B."/>
            <person name="Daubin V."/>
            <person name="Anthouard V."/>
            <person name="Aiach N."/>
            <person name="Arnaiz O."/>
            <person name="Billaut A."/>
            <person name="Beisson J."/>
            <person name="Blanc I."/>
            <person name="Bouhouche K."/>
            <person name="Camara F."/>
            <person name="Duharcourt S."/>
            <person name="Guigo R."/>
            <person name="Gogendeau D."/>
            <person name="Katinka M."/>
            <person name="Keller A.-M."/>
            <person name="Kissmehl R."/>
            <person name="Klotz C."/>
            <person name="Koll F."/>
            <person name="Le Moue A."/>
            <person name="Lepere C."/>
            <person name="Malinsky S."/>
            <person name="Nowacki M."/>
            <person name="Nowak J.K."/>
            <person name="Plattner H."/>
            <person name="Poulain J."/>
            <person name="Ruiz F."/>
            <person name="Serrano V."/>
            <person name="Zagulski M."/>
            <person name="Dessen P."/>
            <person name="Betermier M."/>
            <person name="Weissenbach J."/>
            <person name="Scarpelli C."/>
            <person name="Schachter V."/>
            <person name="Sperling L."/>
            <person name="Meyer E."/>
            <person name="Cohen J."/>
            <person name="Wincker P."/>
        </authorList>
    </citation>
    <scope>NUCLEOTIDE SEQUENCE [LARGE SCALE GENOMIC DNA]</scope>
    <source>
        <strain evidence="30 31">Stock d4-2</strain>
    </source>
</reference>
<dbReference type="InterPro" id="IPR050205">
    <property type="entry name" value="CDPK_Ser/Thr_kinases"/>
</dbReference>
<dbReference type="AlphaFoldDB" id="A0EG44"/>
<evidence type="ECO:0000256" key="2">
    <source>
        <dbReference type="ARBA" id="ARBA00004230"/>
    </source>
</evidence>
<keyword evidence="15 27" id="KW-0067">ATP-binding</keyword>
<feature type="domain" description="Protein kinase" evidence="28">
    <location>
        <begin position="63"/>
        <end position="319"/>
    </location>
</feature>
<keyword evidence="11" id="KW-0677">Repeat</keyword>
<dbReference type="GO" id="GO:0020002">
    <property type="term" value="C:host cell plasma membrane"/>
    <property type="evidence" value="ECO:0007669"/>
    <property type="project" value="UniProtKB-SubCell"/>
</dbReference>
<keyword evidence="9" id="KW-0808">Transferase</keyword>
<dbReference type="Pfam" id="PF13499">
    <property type="entry name" value="EF-hand_7"/>
    <property type="match status" value="2"/>
</dbReference>
<feature type="domain" description="EF-hand" evidence="29">
    <location>
        <begin position="479"/>
        <end position="512"/>
    </location>
</feature>
<dbReference type="SMART" id="SM00054">
    <property type="entry name" value="EFh"/>
    <property type="match status" value="4"/>
</dbReference>
<evidence type="ECO:0000256" key="1">
    <source>
        <dbReference type="ARBA" id="ARBA00001946"/>
    </source>
</evidence>
<dbReference type="SUPFAM" id="SSF56112">
    <property type="entry name" value="Protein kinase-like (PK-like)"/>
    <property type="match status" value="1"/>
</dbReference>
<keyword evidence="17" id="KW-0472">Membrane</keyword>
<dbReference type="eggNOG" id="KOG0032">
    <property type="taxonomic scope" value="Eukaryota"/>
</dbReference>
<keyword evidence="19" id="KW-0564">Palmitate</keyword>
<evidence type="ECO:0000259" key="29">
    <source>
        <dbReference type="PROSITE" id="PS50222"/>
    </source>
</evidence>
<dbReference type="SUPFAM" id="SSF47473">
    <property type="entry name" value="EF-hand"/>
    <property type="match status" value="1"/>
</dbReference>
<dbReference type="FunFam" id="3.30.200.20:FF:000632">
    <property type="entry name" value="MSP"/>
    <property type="match status" value="1"/>
</dbReference>
<dbReference type="HOGENOM" id="CLU_000288_37_4_1"/>
<evidence type="ECO:0000256" key="11">
    <source>
        <dbReference type="ARBA" id="ARBA00022737"/>
    </source>
</evidence>
<dbReference type="KEGG" id="ptm:GSPATT00026608001"/>
<evidence type="ECO:0000313" key="30">
    <source>
        <dbReference type="EMBL" id="CAK94285.1"/>
    </source>
</evidence>
<dbReference type="InterPro" id="IPR008271">
    <property type="entry name" value="Ser/Thr_kinase_AS"/>
</dbReference>
<dbReference type="GO" id="GO:0005737">
    <property type="term" value="C:cytoplasm"/>
    <property type="evidence" value="ECO:0000318"/>
    <property type="project" value="GO_Central"/>
</dbReference>
<dbReference type="FunFam" id="1.10.510.10:FF:000398">
    <property type="entry name" value="Calcium-dependent protein kinase 1"/>
    <property type="match status" value="1"/>
</dbReference>
<dbReference type="GO" id="GO:0004683">
    <property type="term" value="F:calcium/calmodulin-dependent protein kinase activity"/>
    <property type="evidence" value="ECO:0000318"/>
    <property type="project" value="GO_Central"/>
</dbReference>
<keyword evidence="18" id="KW-0969">Cilium</keyword>
<evidence type="ECO:0000256" key="18">
    <source>
        <dbReference type="ARBA" id="ARBA00023069"/>
    </source>
</evidence>
<dbReference type="CDD" id="cd00051">
    <property type="entry name" value="EFh"/>
    <property type="match status" value="1"/>
</dbReference>
<evidence type="ECO:0000256" key="10">
    <source>
        <dbReference type="ARBA" id="ARBA00022707"/>
    </source>
</evidence>
<keyword evidence="7" id="KW-1032">Host cell membrane</keyword>
<comment type="catalytic activity">
    <reaction evidence="24">
        <text>L-seryl-[protein] + ATP = O-phospho-L-seryl-[protein] + ADP + H(+)</text>
        <dbReference type="Rhea" id="RHEA:17989"/>
        <dbReference type="Rhea" id="RHEA-COMP:9863"/>
        <dbReference type="Rhea" id="RHEA-COMP:11604"/>
        <dbReference type="ChEBI" id="CHEBI:15378"/>
        <dbReference type="ChEBI" id="CHEBI:29999"/>
        <dbReference type="ChEBI" id="CHEBI:30616"/>
        <dbReference type="ChEBI" id="CHEBI:83421"/>
        <dbReference type="ChEBI" id="CHEBI:456216"/>
        <dbReference type="EC" id="2.7.11.1"/>
    </reaction>
</comment>
<keyword evidence="6" id="KW-1003">Cell membrane</keyword>
<keyword evidence="16" id="KW-0282">Flagellum</keyword>
<evidence type="ECO:0000259" key="28">
    <source>
        <dbReference type="PROSITE" id="PS50011"/>
    </source>
</evidence>
<dbReference type="OMA" id="VIMYIMM"/>
<dbReference type="SMART" id="SM00220">
    <property type="entry name" value="S_TKc"/>
    <property type="match status" value="1"/>
</dbReference>
<evidence type="ECO:0000256" key="8">
    <source>
        <dbReference type="ARBA" id="ARBA00022527"/>
    </source>
</evidence>
<comment type="similarity">
    <text evidence="22">Belongs to the protein kinase superfamily. Ser/Thr protein kinase family. CDPK subfamily.</text>
</comment>
<evidence type="ECO:0000256" key="13">
    <source>
        <dbReference type="ARBA" id="ARBA00022777"/>
    </source>
</evidence>
<dbReference type="FunFam" id="1.10.238.10:FF:000557">
    <property type="entry name" value="Uncharacterized protein"/>
    <property type="match status" value="1"/>
</dbReference>
<keyword evidence="8" id="KW-0723">Serine/threonine-protein kinase</keyword>
<organism evidence="30 31">
    <name type="scientific">Paramecium tetraurelia</name>
    <dbReference type="NCBI Taxonomy" id="5888"/>
    <lineage>
        <taxon>Eukaryota</taxon>
        <taxon>Sar</taxon>
        <taxon>Alveolata</taxon>
        <taxon>Ciliophora</taxon>
        <taxon>Intramacronucleata</taxon>
        <taxon>Oligohymenophorea</taxon>
        <taxon>Peniculida</taxon>
        <taxon>Parameciidae</taxon>
        <taxon>Paramecium</taxon>
    </lineage>
</organism>
<feature type="domain" description="EF-hand" evidence="29">
    <location>
        <begin position="361"/>
        <end position="396"/>
    </location>
</feature>
<dbReference type="OrthoDB" id="504170at2759"/>
<dbReference type="InterPro" id="IPR018247">
    <property type="entry name" value="EF_Hand_1_Ca_BS"/>
</dbReference>
<dbReference type="PROSITE" id="PS50222">
    <property type="entry name" value="EF_HAND_2"/>
    <property type="match status" value="3"/>
</dbReference>
<evidence type="ECO:0000256" key="12">
    <source>
        <dbReference type="ARBA" id="ARBA00022741"/>
    </source>
</evidence>
<dbReference type="GO" id="GO:0031514">
    <property type="term" value="C:motile cilium"/>
    <property type="evidence" value="ECO:0007669"/>
    <property type="project" value="UniProtKB-SubCell"/>
</dbReference>
<dbReference type="PROSITE" id="PS50011">
    <property type="entry name" value="PROTEIN_KINASE_DOM"/>
    <property type="match status" value="1"/>
</dbReference>
<dbReference type="InterPro" id="IPR017441">
    <property type="entry name" value="Protein_kinase_ATP_BS"/>
</dbReference>
<dbReference type="GO" id="GO:0020005">
    <property type="term" value="C:symbiont-containing vacuole membrane"/>
    <property type="evidence" value="ECO:0007669"/>
    <property type="project" value="UniProtKB-SubCell"/>
</dbReference>
<keyword evidence="20" id="KW-0966">Cell projection</keyword>
<dbReference type="Gene3D" id="3.30.200.20">
    <property type="entry name" value="Phosphorylase Kinase, domain 1"/>
    <property type="match status" value="1"/>
</dbReference>
<dbReference type="RefSeq" id="XP_001461658.1">
    <property type="nucleotide sequence ID" value="XM_001461621.1"/>
</dbReference>
<sequence>MGSCSGQPKRTTHQKTESLTTFHKTQEVSTIKSNKSFKKQRTDFKVAPSIFVSQKNGDISQYYEIESTLGEGTFGRVSLVKQKSTKILRAMKQIAKDRILASQREKMIQEVNILKGLDHPNIVNIYELYQDERYYYLITEYLSGGELFDRIQQRSNLNESMAANYMKQILSAVNYCHQSNIVHRDLKPENILFAQRGSEQTLKIIDFGTAKQVLSNTQLKQKTGTPYYIAPEVIDQNYNNKCDLWSCGVIMYIMMCGKPPFHGTNIEELYRNIKCGNVDFTGSEWQDVSQDAKTFISKLLVVDPAKRISAEQALKEPWIVSNKREEKINIKNLENLSQFHNNSKLGSAILQLISTQIMTSKEKKELIQGFSAIDKNGDGKLSKEELVQCYMDLYQDEIKCNQIVNKIFKYSDVDCSGTIEYTGKESQQQIEFIVAYSELSNLMAQEKLEKAFKLFDKDGNGTISKQELQEIFGGLALQENQWENVFSELDTNGDGMVTFQEFTQLLMKDNNK</sequence>
<dbReference type="PANTHER" id="PTHR24349">
    <property type="entry name" value="SERINE/THREONINE-PROTEIN KINASE"/>
    <property type="match status" value="1"/>
</dbReference>
<evidence type="ECO:0000256" key="4">
    <source>
        <dbReference type="ARBA" id="ARBA00004425"/>
    </source>
</evidence>
<dbReference type="EMBL" id="CT868676">
    <property type="protein sequence ID" value="CAK94285.1"/>
    <property type="molecule type" value="Genomic_DNA"/>
</dbReference>
<dbReference type="InterPro" id="IPR011992">
    <property type="entry name" value="EF-hand-dom_pair"/>
</dbReference>
<evidence type="ECO:0000256" key="20">
    <source>
        <dbReference type="ARBA" id="ARBA00023273"/>
    </source>
</evidence>
<comment type="cofactor">
    <cofactor evidence="1">
        <name>Mg(2+)</name>
        <dbReference type="ChEBI" id="CHEBI:18420"/>
    </cofactor>
</comment>
<evidence type="ECO:0000256" key="9">
    <source>
        <dbReference type="ARBA" id="ARBA00022679"/>
    </source>
</evidence>
<keyword evidence="31" id="KW-1185">Reference proteome</keyword>
<evidence type="ECO:0000256" key="26">
    <source>
        <dbReference type="ARBA" id="ARBA00068067"/>
    </source>
</evidence>
<dbReference type="InterPro" id="IPR002048">
    <property type="entry name" value="EF_hand_dom"/>
</dbReference>
<evidence type="ECO:0000256" key="7">
    <source>
        <dbReference type="ARBA" id="ARBA00022511"/>
    </source>
</evidence>
<evidence type="ECO:0000256" key="17">
    <source>
        <dbReference type="ARBA" id="ARBA00022870"/>
    </source>
</evidence>
<dbReference type="Proteomes" id="UP000000600">
    <property type="component" value="Unassembled WGS sequence"/>
</dbReference>
<dbReference type="EC" id="2.7.11.1" evidence="5"/>
<dbReference type="GO" id="GO:0005524">
    <property type="term" value="F:ATP binding"/>
    <property type="evidence" value="ECO:0007669"/>
    <property type="project" value="UniProtKB-UniRule"/>
</dbReference>
<evidence type="ECO:0000256" key="15">
    <source>
        <dbReference type="ARBA" id="ARBA00022840"/>
    </source>
</evidence>